<sequence length="231" mass="26517">MYKYFISLSFVLISVFGFAQGENEISTDSIIYKKTYGLRAGIDAASLIRTGIDPEYTGFQILADYRLTDRLYVAGEIGNESLDRTSESVDYESTGQFLKAGVDYNFYQNWLDMDNMIYGGARLGFANFSQTLNRYDYNTDNNYFPIFTNVVDREFSGLNMVWIEIQLGIKVEVLNNFFVIANLQLKHRLTENAPENFDNLYAPGFGRTYDRGNIGAGYSYGIMYRIPFFKK</sequence>
<feature type="signal peptide" evidence="1">
    <location>
        <begin position="1"/>
        <end position="19"/>
    </location>
</feature>
<organism evidence="2 3">
    <name type="scientific">Nonlabens dokdonensis</name>
    <dbReference type="NCBI Taxonomy" id="328515"/>
    <lineage>
        <taxon>Bacteria</taxon>
        <taxon>Pseudomonadati</taxon>
        <taxon>Bacteroidota</taxon>
        <taxon>Flavobacteriia</taxon>
        <taxon>Flavobacteriales</taxon>
        <taxon>Flavobacteriaceae</taxon>
        <taxon>Nonlabens</taxon>
    </lineage>
</organism>
<comment type="caution">
    <text evidence="2">The sequence shown here is derived from an EMBL/GenBank/DDBJ whole genome shotgun (WGS) entry which is preliminary data.</text>
</comment>
<evidence type="ECO:0000256" key="1">
    <source>
        <dbReference type="SAM" id="SignalP"/>
    </source>
</evidence>
<keyword evidence="1" id="KW-0732">Signal</keyword>
<evidence type="ECO:0008006" key="4">
    <source>
        <dbReference type="Google" id="ProtNLM"/>
    </source>
</evidence>
<evidence type="ECO:0000313" key="3">
    <source>
        <dbReference type="Proteomes" id="UP000196102"/>
    </source>
</evidence>
<reference evidence="3" key="1">
    <citation type="journal article" date="2017" name="Proc. Natl. Acad. Sci. U.S.A.">
        <title>Simulation of Deepwater Horizon oil plume reveals substrate specialization within a complex community of hydrocarbon-degraders.</title>
        <authorList>
            <person name="Hu P."/>
            <person name="Dubinsky E.A."/>
            <person name="Probst A.J."/>
            <person name="Wang J."/>
            <person name="Sieber C.M.K."/>
            <person name="Tom L.M."/>
            <person name="Gardinali P."/>
            <person name="Banfield J.F."/>
            <person name="Atlas R.M."/>
            <person name="Andersen G.L."/>
        </authorList>
    </citation>
    <scope>NUCLEOTIDE SEQUENCE [LARGE SCALE GENOMIC DNA]</scope>
</reference>
<dbReference type="InterPro" id="IPR046111">
    <property type="entry name" value="DUF6048"/>
</dbReference>
<evidence type="ECO:0000313" key="2">
    <source>
        <dbReference type="EMBL" id="OUS21656.1"/>
    </source>
</evidence>
<dbReference type="AlphaFoldDB" id="A0A1Z8BGD5"/>
<feature type="chain" id="PRO_5012893709" description="Outer membrane protein beta-barrel domain-containing protein" evidence="1">
    <location>
        <begin position="20"/>
        <end position="231"/>
    </location>
</feature>
<name>A0A1Z8BGD5_9FLAO</name>
<accession>A0A1Z8BGD5</accession>
<dbReference type="EMBL" id="MAAX01000007">
    <property type="protein sequence ID" value="OUS21656.1"/>
    <property type="molecule type" value="Genomic_DNA"/>
</dbReference>
<dbReference type="Pfam" id="PF19515">
    <property type="entry name" value="DUF6048"/>
    <property type="match status" value="1"/>
</dbReference>
<proteinExistence type="predicted"/>
<dbReference type="Proteomes" id="UP000196102">
    <property type="component" value="Unassembled WGS sequence"/>
</dbReference>
<dbReference type="RefSeq" id="WP_303685359.1">
    <property type="nucleotide sequence ID" value="NZ_CAJXYO010000039.1"/>
</dbReference>
<protein>
    <recommendedName>
        <fullName evidence="4">Outer membrane protein beta-barrel domain-containing protein</fullName>
    </recommendedName>
</protein>
<gene>
    <name evidence="2" type="ORF">A9Q93_00240</name>
</gene>